<dbReference type="Proteomes" id="UP000229965">
    <property type="component" value="Segment"/>
</dbReference>
<evidence type="ECO:0000313" key="1">
    <source>
        <dbReference type="EMBL" id="ATI18997.1"/>
    </source>
</evidence>
<reference evidence="1 2" key="1">
    <citation type="submission" date="2017-08" db="EMBL/GenBank/DDBJ databases">
        <authorList>
            <person name="Miranda A."/>
            <person name="Molina J.M."/>
            <person name="Pressly P.D."/>
            <person name="Bhuiyan S."/>
            <person name="Nayek S."/>
            <person name="Layton S.R."/>
            <person name="Kim T."/>
            <person name="Hughes L.E."/>
            <person name="Garlena R.A."/>
            <person name="Russell D.A."/>
            <person name="Pope W.H."/>
            <person name="Jacobs-Sera D."/>
            <person name="Hendrix R.W."/>
            <person name="Hatfull G.F."/>
        </authorList>
    </citation>
    <scope>NUCLEOTIDE SEQUENCE [LARGE SCALE GENOMIC DNA]</scope>
</reference>
<dbReference type="EMBL" id="MF766048">
    <property type="protein sequence ID" value="ATI18997.1"/>
    <property type="molecule type" value="Genomic_DNA"/>
</dbReference>
<sequence length="47" mass="5335">MWQKPRGTCECTDSIRSAIGTCPEKGHREFFSCPKQSKLSTTKEESK</sequence>
<name>A0A291LI14_9CAUD</name>
<proteinExistence type="predicted"/>
<evidence type="ECO:0000313" key="2">
    <source>
        <dbReference type="Proteomes" id="UP000229965"/>
    </source>
</evidence>
<organism evidence="1 2">
    <name type="scientific">Streptomyces phage Tefunt</name>
    <dbReference type="NCBI Taxonomy" id="2041209"/>
    <lineage>
        <taxon>Viruses</taxon>
        <taxon>Duplodnaviria</taxon>
        <taxon>Heunggongvirae</taxon>
        <taxon>Uroviricota</taxon>
        <taxon>Caudoviricetes</taxon>
        <taxon>Arquatrovirinae</taxon>
        <taxon>Omarvirus</taxon>
        <taxon>Omarvirus tefunt</taxon>
    </lineage>
</organism>
<protein>
    <submittedName>
        <fullName evidence="1">Uncharacterized protein</fullName>
    </submittedName>
</protein>
<keyword evidence="2" id="KW-1185">Reference proteome</keyword>
<gene>
    <name evidence="1" type="ORF">SEA_TEFUNT_57</name>
</gene>
<accession>A0A291LI14</accession>